<evidence type="ECO:0000256" key="1">
    <source>
        <dbReference type="PROSITE-ProRule" id="PRU00023"/>
    </source>
</evidence>
<accession>A0A4Z1HRM7</accession>
<proteinExistence type="predicted"/>
<keyword evidence="1" id="KW-0040">ANK repeat</keyword>
<dbReference type="OrthoDB" id="195446at2759"/>
<protein>
    <submittedName>
        <fullName evidence="2">Uncharacterized protein</fullName>
    </submittedName>
</protein>
<gene>
    <name evidence="2" type="ORF">BCON_0273g00010</name>
</gene>
<feature type="repeat" description="ANK" evidence="1">
    <location>
        <begin position="236"/>
        <end position="265"/>
    </location>
</feature>
<evidence type="ECO:0000313" key="2">
    <source>
        <dbReference type="EMBL" id="TGO47537.1"/>
    </source>
</evidence>
<dbReference type="PROSITE" id="PS50088">
    <property type="entry name" value="ANK_REPEAT"/>
    <property type="match status" value="1"/>
</dbReference>
<reference evidence="2 3" key="1">
    <citation type="submission" date="2017-12" db="EMBL/GenBank/DDBJ databases">
        <title>Comparative genomics of Botrytis spp.</title>
        <authorList>
            <person name="Valero-Jimenez C.A."/>
            <person name="Tapia P."/>
            <person name="Veloso J."/>
            <person name="Silva-Moreno E."/>
            <person name="Staats M."/>
            <person name="Valdes J.H."/>
            <person name="Van Kan J.A.L."/>
        </authorList>
    </citation>
    <scope>NUCLEOTIDE SEQUENCE [LARGE SCALE GENOMIC DNA]</scope>
    <source>
        <strain evidence="2 3">MUCL11595</strain>
    </source>
</reference>
<dbReference type="SMART" id="SM00248">
    <property type="entry name" value="ANK"/>
    <property type="match status" value="2"/>
</dbReference>
<dbReference type="Proteomes" id="UP000297527">
    <property type="component" value="Unassembled WGS sequence"/>
</dbReference>
<sequence length="265" mass="29873">MFRLPGFVARSSELQEEIKMDITNTVDGMFLLAQLYIESLTKRSAKIIQAALKNLAAGSGAYDQAYDDAIKQIHGQIKGHKKLTNQVLSWITYAKRQITTTELRHTLGFELINITAICVSYLSFDEFESGICQNNEEFEQRLQSNMLYDYAAHNWGHHAREASNLCPVVIEFLQKQGRVEASCQALMATKRWSQGTTYSQKIPKQMTGLHLGAYFGIDYAVQFLLSSNSPDPKDGYRRTPLHFASGNGHFEIAQLLLDRGANIVE</sequence>
<dbReference type="Pfam" id="PF12796">
    <property type="entry name" value="Ank_2"/>
    <property type="match status" value="1"/>
</dbReference>
<keyword evidence="3" id="KW-1185">Reference proteome</keyword>
<dbReference type="PANTHER" id="PTHR10039">
    <property type="entry name" value="AMELOGENIN"/>
    <property type="match status" value="1"/>
</dbReference>
<dbReference type="PROSITE" id="PS50297">
    <property type="entry name" value="ANK_REP_REGION"/>
    <property type="match status" value="1"/>
</dbReference>
<dbReference type="SUPFAM" id="SSF48403">
    <property type="entry name" value="Ankyrin repeat"/>
    <property type="match status" value="1"/>
</dbReference>
<comment type="caution">
    <text evidence="2">The sequence shown here is derived from an EMBL/GenBank/DDBJ whole genome shotgun (WGS) entry which is preliminary data.</text>
</comment>
<dbReference type="Gene3D" id="1.25.40.20">
    <property type="entry name" value="Ankyrin repeat-containing domain"/>
    <property type="match status" value="1"/>
</dbReference>
<dbReference type="EMBL" id="PQXN01000272">
    <property type="protein sequence ID" value="TGO47537.1"/>
    <property type="molecule type" value="Genomic_DNA"/>
</dbReference>
<dbReference type="InterPro" id="IPR036770">
    <property type="entry name" value="Ankyrin_rpt-contain_sf"/>
</dbReference>
<dbReference type="AlphaFoldDB" id="A0A4Z1HRM7"/>
<evidence type="ECO:0000313" key="3">
    <source>
        <dbReference type="Proteomes" id="UP000297527"/>
    </source>
</evidence>
<organism evidence="2 3">
    <name type="scientific">Botryotinia convoluta</name>
    <dbReference type="NCBI Taxonomy" id="54673"/>
    <lineage>
        <taxon>Eukaryota</taxon>
        <taxon>Fungi</taxon>
        <taxon>Dikarya</taxon>
        <taxon>Ascomycota</taxon>
        <taxon>Pezizomycotina</taxon>
        <taxon>Leotiomycetes</taxon>
        <taxon>Helotiales</taxon>
        <taxon>Sclerotiniaceae</taxon>
        <taxon>Botryotinia</taxon>
    </lineage>
</organism>
<dbReference type="InterPro" id="IPR002110">
    <property type="entry name" value="Ankyrin_rpt"/>
</dbReference>
<name>A0A4Z1HRM7_9HELO</name>
<dbReference type="PANTHER" id="PTHR10039:SF15">
    <property type="entry name" value="NACHT DOMAIN-CONTAINING PROTEIN"/>
    <property type="match status" value="1"/>
</dbReference>